<evidence type="ECO:0000256" key="1">
    <source>
        <dbReference type="SAM" id="MobiDB-lite"/>
    </source>
</evidence>
<evidence type="ECO:0000313" key="2">
    <source>
        <dbReference type="EnsemblMetazoa" id="AALFPA23_000748.P38156"/>
    </source>
</evidence>
<dbReference type="Pfam" id="PF04827">
    <property type="entry name" value="Plant_tran"/>
    <property type="match status" value="1"/>
</dbReference>
<name>A0ABM1XLH0_AEDAL</name>
<dbReference type="Proteomes" id="UP000069940">
    <property type="component" value="Unassembled WGS sequence"/>
</dbReference>
<feature type="region of interest" description="Disordered" evidence="1">
    <location>
        <begin position="31"/>
        <end position="51"/>
    </location>
</feature>
<organism evidence="2 3">
    <name type="scientific">Aedes albopictus</name>
    <name type="common">Asian tiger mosquito</name>
    <name type="synonym">Stegomyia albopicta</name>
    <dbReference type="NCBI Taxonomy" id="7160"/>
    <lineage>
        <taxon>Eukaryota</taxon>
        <taxon>Metazoa</taxon>
        <taxon>Ecdysozoa</taxon>
        <taxon>Arthropoda</taxon>
        <taxon>Hexapoda</taxon>
        <taxon>Insecta</taxon>
        <taxon>Pterygota</taxon>
        <taxon>Neoptera</taxon>
        <taxon>Endopterygota</taxon>
        <taxon>Diptera</taxon>
        <taxon>Nematocera</taxon>
        <taxon>Culicoidea</taxon>
        <taxon>Culicidae</taxon>
        <taxon>Culicinae</taxon>
        <taxon>Aedini</taxon>
        <taxon>Aedes</taxon>
        <taxon>Stegomyia</taxon>
    </lineage>
</organism>
<reference evidence="3" key="1">
    <citation type="journal article" date="2015" name="Proc. Natl. Acad. Sci. U.S.A.">
        <title>Genome sequence of the Asian Tiger mosquito, Aedes albopictus, reveals insights into its biology, genetics, and evolution.</title>
        <authorList>
            <person name="Chen X.G."/>
            <person name="Jiang X."/>
            <person name="Gu J."/>
            <person name="Xu M."/>
            <person name="Wu Y."/>
            <person name="Deng Y."/>
            <person name="Zhang C."/>
            <person name="Bonizzoni M."/>
            <person name="Dermauw W."/>
            <person name="Vontas J."/>
            <person name="Armbruster P."/>
            <person name="Huang X."/>
            <person name="Yang Y."/>
            <person name="Zhang H."/>
            <person name="He W."/>
            <person name="Peng H."/>
            <person name="Liu Y."/>
            <person name="Wu K."/>
            <person name="Chen J."/>
            <person name="Lirakis M."/>
            <person name="Topalis P."/>
            <person name="Van Leeuwen T."/>
            <person name="Hall A.B."/>
            <person name="Jiang X."/>
            <person name="Thorpe C."/>
            <person name="Mueller R.L."/>
            <person name="Sun C."/>
            <person name="Waterhouse R.M."/>
            <person name="Yan G."/>
            <person name="Tu Z.J."/>
            <person name="Fang X."/>
            <person name="James A.A."/>
        </authorList>
    </citation>
    <scope>NUCLEOTIDE SEQUENCE [LARGE SCALE GENOMIC DNA]</scope>
    <source>
        <strain evidence="3">Foshan</strain>
    </source>
</reference>
<proteinExistence type="predicted"/>
<dbReference type="PANTHER" id="PTHR47150:SF7">
    <property type="entry name" value="NUCLEASE"/>
    <property type="match status" value="1"/>
</dbReference>
<reference evidence="2" key="2">
    <citation type="submission" date="2025-05" db="UniProtKB">
        <authorList>
            <consortium name="EnsemblMetazoa"/>
        </authorList>
    </citation>
    <scope>IDENTIFICATION</scope>
    <source>
        <strain evidence="2">Foshan</strain>
    </source>
</reference>
<keyword evidence="3" id="KW-1185">Reference proteome</keyword>
<dbReference type="GeneID" id="109407121"/>
<evidence type="ECO:0008006" key="4">
    <source>
        <dbReference type="Google" id="ProtNLM"/>
    </source>
</evidence>
<sequence length="423" mass="48519">MEVDFALFSSDSSEDELELMSLMLIQAQSVMAETEPSDRNRRQRRPNIDRSAEEGAQRLIADYFADNPTYSSAQFRRRFRMSRELFRRIVMDVETANIYFVQRADATGKRGLIALQKCTAAMRQLAYGAPADAVDEYLRLSESTARNCLLEFCRTIVNVYEKEYLRSPNEGDLARLMNEGRKRGFPGMLGSLDCCHWEWKNCPTAWAGQYKGKGKKPTIVLEAVASHDLWIWHAFFGMPGSANDINVLERSPLFSDVYCGRTPPVQFEVNGTTYTTGYYLADGIYPPLSTLVQTIPTPFGQKRKHFAKLQEAARKDVERAFGVLMARFAILKNPARLWRREDLATIMRCCIILHNMIIEHQRDASTEPEKDFWVNDGPLNMGFEGGNFSGFLERYEKVHNATTHNQLQQDLIEHLWTMKGEME</sequence>
<dbReference type="InterPro" id="IPR006912">
    <property type="entry name" value="Harbinger_derived_prot"/>
</dbReference>
<protein>
    <recommendedName>
        <fullName evidence="4">DDE Tnp4 domain-containing protein</fullName>
    </recommendedName>
</protein>
<dbReference type="PANTHER" id="PTHR47150">
    <property type="entry name" value="OS12G0169200 PROTEIN"/>
    <property type="match status" value="1"/>
</dbReference>
<evidence type="ECO:0000313" key="3">
    <source>
        <dbReference type="Proteomes" id="UP000069940"/>
    </source>
</evidence>
<dbReference type="EnsemblMetazoa" id="AALFPA23_000748.R38156">
    <property type="protein sequence ID" value="AALFPA23_000748.P38156"/>
    <property type="gene ID" value="AALFPA23_000748"/>
</dbReference>
<accession>A0ABM1XLH0</accession>
<feature type="compositionally biased region" description="Basic and acidic residues" evidence="1">
    <location>
        <begin position="36"/>
        <end position="51"/>
    </location>
</feature>
<dbReference type="RefSeq" id="XP_019535679.3">
    <property type="nucleotide sequence ID" value="XM_019680134.3"/>
</dbReference>